<evidence type="ECO:0000256" key="1">
    <source>
        <dbReference type="SAM" id="Phobius"/>
    </source>
</evidence>
<keyword evidence="1" id="KW-0812">Transmembrane</keyword>
<feature type="transmembrane region" description="Helical" evidence="1">
    <location>
        <begin position="60"/>
        <end position="82"/>
    </location>
</feature>
<dbReference type="Proteomes" id="UP000033965">
    <property type="component" value="Unassembled WGS sequence"/>
</dbReference>
<reference evidence="2 3" key="1">
    <citation type="journal article" date="2015" name="Nature">
        <title>rRNA introns, odd ribosomes, and small enigmatic genomes across a large radiation of phyla.</title>
        <authorList>
            <person name="Brown C.T."/>
            <person name="Hug L.A."/>
            <person name="Thomas B.C."/>
            <person name="Sharon I."/>
            <person name="Castelle C.J."/>
            <person name="Singh A."/>
            <person name="Wilkins M.J."/>
            <person name="Williams K.H."/>
            <person name="Banfield J.F."/>
        </authorList>
    </citation>
    <scope>NUCLEOTIDE SEQUENCE [LARGE SCALE GENOMIC DNA]</scope>
</reference>
<sequence>MHHISPKNAGFALGAVLGLWHAVWSALVAFDLAQPLIDFIFRMHFVASVYAVEVFDWGTAITLVIITFVIGFVLGYVFALIWNKLHA</sequence>
<dbReference type="EMBL" id="LCPZ01000001">
    <property type="protein sequence ID" value="KKW09437.1"/>
    <property type="molecule type" value="Genomic_DNA"/>
</dbReference>
<comment type="caution">
    <text evidence="2">The sequence shown here is derived from an EMBL/GenBank/DDBJ whole genome shotgun (WGS) entry which is preliminary data.</text>
</comment>
<dbReference type="AlphaFoldDB" id="A0A0G1Y3G9"/>
<accession>A0A0G1Y3G9</accession>
<evidence type="ECO:0000313" key="3">
    <source>
        <dbReference type="Proteomes" id="UP000033965"/>
    </source>
</evidence>
<keyword evidence="1" id="KW-0472">Membrane</keyword>
<evidence type="ECO:0008006" key="4">
    <source>
        <dbReference type="Google" id="ProtNLM"/>
    </source>
</evidence>
<keyword evidence="1" id="KW-1133">Transmembrane helix</keyword>
<name>A0A0G1Y3G9_9BACT</name>
<protein>
    <recommendedName>
        <fullName evidence="4">DUF2062 domain-containing protein</fullName>
    </recommendedName>
</protein>
<organism evidence="2 3">
    <name type="scientific">Candidatus Kaiserbacteria bacterium GW2011_GWA2_49_19</name>
    <dbReference type="NCBI Taxonomy" id="1618669"/>
    <lineage>
        <taxon>Bacteria</taxon>
        <taxon>Candidatus Kaiseribacteriota</taxon>
    </lineage>
</organism>
<evidence type="ECO:0000313" key="2">
    <source>
        <dbReference type="EMBL" id="KKW09437.1"/>
    </source>
</evidence>
<proteinExistence type="predicted"/>
<gene>
    <name evidence="2" type="ORF">UY44_C0001G0002</name>
</gene>